<dbReference type="OrthoDB" id="294702at2759"/>
<dbReference type="RefSeq" id="XP_033593463.1">
    <property type="nucleotide sequence ID" value="XM_033732797.1"/>
</dbReference>
<dbReference type="AlphaFoldDB" id="A0A6A6Q4I5"/>
<dbReference type="Gene3D" id="3.40.50.1820">
    <property type="entry name" value="alpha/beta hydrolase"/>
    <property type="match status" value="1"/>
</dbReference>
<name>A0A6A6Q4I5_9PEZI</name>
<dbReference type="EMBL" id="MU001632">
    <property type="protein sequence ID" value="KAF2486894.1"/>
    <property type="molecule type" value="Genomic_DNA"/>
</dbReference>
<dbReference type="SUPFAM" id="SSF53474">
    <property type="entry name" value="alpha/beta-Hydrolases"/>
    <property type="match status" value="1"/>
</dbReference>
<evidence type="ECO:0000259" key="1">
    <source>
        <dbReference type="Pfam" id="PF00561"/>
    </source>
</evidence>
<evidence type="ECO:0000313" key="2">
    <source>
        <dbReference type="EMBL" id="KAF2486894.1"/>
    </source>
</evidence>
<proteinExistence type="predicted"/>
<dbReference type="Pfam" id="PF00561">
    <property type="entry name" value="Abhydrolase_1"/>
    <property type="match status" value="1"/>
</dbReference>
<dbReference type="InterPro" id="IPR000073">
    <property type="entry name" value="AB_hydrolase_1"/>
</dbReference>
<evidence type="ECO:0000313" key="3">
    <source>
        <dbReference type="Proteomes" id="UP000799767"/>
    </source>
</evidence>
<accession>A0A6A6Q4I5</accession>
<dbReference type="GeneID" id="54473799"/>
<protein>
    <recommendedName>
        <fullName evidence="1">AB hydrolase-1 domain-containing protein</fullName>
    </recommendedName>
</protein>
<dbReference type="InterPro" id="IPR029058">
    <property type="entry name" value="AB_hydrolase_fold"/>
</dbReference>
<dbReference type="Proteomes" id="UP000799767">
    <property type="component" value="Unassembled WGS sequence"/>
</dbReference>
<gene>
    <name evidence="2" type="ORF">BDY17DRAFT_292314</name>
</gene>
<feature type="domain" description="AB hydrolase-1" evidence="1">
    <location>
        <begin position="49"/>
        <end position="155"/>
    </location>
</feature>
<keyword evidence="3" id="KW-1185">Reference proteome</keyword>
<reference evidence="2" key="1">
    <citation type="journal article" date="2020" name="Stud. Mycol.">
        <title>101 Dothideomycetes genomes: a test case for predicting lifestyles and emergence of pathogens.</title>
        <authorList>
            <person name="Haridas S."/>
            <person name="Albert R."/>
            <person name="Binder M."/>
            <person name="Bloem J."/>
            <person name="Labutti K."/>
            <person name="Salamov A."/>
            <person name="Andreopoulos B."/>
            <person name="Baker S."/>
            <person name="Barry K."/>
            <person name="Bills G."/>
            <person name="Bluhm B."/>
            <person name="Cannon C."/>
            <person name="Castanera R."/>
            <person name="Culley D."/>
            <person name="Daum C."/>
            <person name="Ezra D."/>
            <person name="Gonzalez J."/>
            <person name="Henrissat B."/>
            <person name="Kuo A."/>
            <person name="Liang C."/>
            <person name="Lipzen A."/>
            <person name="Lutzoni F."/>
            <person name="Magnuson J."/>
            <person name="Mondo S."/>
            <person name="Nolan M."/>
            <person name="Ohm R."/>
            <person name="Pangilinan J."/>
            <person name="Park H.-J."/>
            <person name="Ramirez L."/>
            <person name="Alfaro M."/>
            <person name="Sun H."/>
            <person name="Tritt A."/>
            <person name="Yoshinaga Y."/>
            <person name="Zwiers L.-H."/>
            <person name="Turgeon B."/>
            <person name="Goodwin S."/>
            <person name="Spatafora J."/>
            <person name="Crous P."/>
            <person name="Grigoriev I."/>
        </authorList>
    </citation>
    <scope>NUCLEOTIDE SEQUENCE</scope>
    <source>
        <strain evidence="2">CBS 113389</strain>
    </source>
</reference>
<organism evidence="2 3">
    <name type="scientific">Neohortaea acidophila</name>
    <dbReference type="NCBI Taxonomy" id="245834"/>
    <lineage>
        <taxon>Eukaryota</taxon>
        <taxon>Fungi</taxon>
        <taxon>Dikarya</taxon>
        <taxon>Ascomycota</taxon>
        <taxon>Pezizomycotina</taxon>
        <taxon>Dothideomycetes</taxon>
        <taxon>Dothideomycetidae</taxon>
        <taxon>Mycosphaerellales</taxon>
        <taxon>Teratosphaeriaceae</taxon>
        <taxon>Neohortaea</taxon>
    </lineage>
</organism>
<sequence length="359" mass="38780">MAASNESSPWQTARWHSGLVPVANGTRQLSLMVSGQPRSEPAAAHPRTPLVIIAAGLGGVAAEHVMVAQLISPFARVLRWDRAGYGASTPLNPDKDSYAMEHAVRDLFSALGTINLPPPYVLVGQSWGGLAIREILRQRSANEILGMVFVDANPHLQRADLRELEEMIGTCCGADGYERVVGLHQNSIFSPSQIADLEHDSDMAEKSGVIPGEASTAEESQATVDSAFGLKTVEDADGRTIDLSFSKQPLGNGRISVIHGDVPRDLGCALQHGRAHGFGNEELHGKLERYIEYCKRVVFKFQAAQTQLTKGEVRVRRATGTGRTHNLQSTRPDIVAEEVRWVLAGSEGGGDKEDRLGHA</sequence>